<dbReference type="Proteomes" id="UP000605201">
    <property type="component" value="Unassembled WGS sequence"/>
</dbReference>
<protein>
    <submittedName>
        <fullName evidence="1">Uncharacterized protein</fullName>
    </submittedName>
</protein>
<accession>A0A8J6P3D4</accession>
<comment type="caution">
    <text evidence="1">The sequence shown here is derived from an EMBL/GenBank/DDBJ whole genome shotgun (WGS) entry which is preliminary data.</text>
</comment>
<dbReference type="EMBL" id="JACNIG010000424">
    <property type="protein sequence ID" value="MBC8434365.1"/>
    <property type="molecule type" value="Genomic_DNA"/>
</dbReference>
<name>A0A8J6P3D4_9BACT</name>
<reference evidence="1 2" key="1">
    <citation type="submission" date="2020-08" db="EMBL/GenBank/DDBJ databases">
        <title>Bridging the membrane lipid divide: bacteria of the FCB group superphylum have the potential to synthesize archaeal ether lipids.</title>
        <authorList>
            <person name="Villanueva L."/>
            <person name="Von Meijenfeldt F.A.B."/>
            <person name="Westbye A.B."/>
            <person name="Yadav S."/>
            <person name="Hopmans E.C."/>
            <person name="Dutilh B.E."/>
            <person name="Sinninghe Damste J.S."/>
        </authorList>
    </citation>
    <scope>NUCLEOTIDE SEQUENCE [LARGE SCALE GENOMIC DNA]</scope>
    <source>
        <strain evidence="1">NIOZ-UU17</strain>
    </source>
</reference>
<evidence type="ECO:0000313" key="1">
    <source>
        <dbReference type="EMBL" id="MBC8434365.1"/>
    </source>
</evidence>
<organism evidence="1 2">
    <name type="scientific">Candidatus Desulfatibia vada</name>
    <dbReference type="NCBI Taxonomy" id="2841696"/>
    <lineage>
        <taxon>Bacteria</taxon>
        <taxon>Pseudomonadati</taxon>
        <taxon>Thermodesulfobacteriota</taxon>
        <taxon>Desulfobacteria</taxon>
        <taxon>Desulfobacterales</taxon>
        <taxon>Desulfobacterales incertae sedis</taxon>
        <taxon>Candidatus Desulfatibia</taxon>
    </lineage>
</organism>
<sequence>MFLIGFQAGYGEPDRGFYLFNHLIEKDKCNTTIAVDVETFISLYNGPIYEDVHAGSETCSGHGAKVDDLTRCSIPCRNVIAREVMLKVFNLKT</sequence>
<evidence type="ECO:0000313" key="2">
    <source>
        <dbReference type="Proteomes" id="UP000605201"/>
    </source>
</evidence>
<gene>
    <name evidence="1" type="ORF">H8D96_20850</name>
</gene>
<proteinExistence type="predicted"/>
<dbReference type="AlphaFoldDB" id="A0A8J6P3D4"/>